<evidence type="ECO:0000256" key="3">
    <source>
        <dbReference type="ARBA" id="ARBA00022694"/>
    </source>
</evidence>
<dbReference type="KEGG" id="rmai:MACH21_33630"/>
<sequence length="384" mass="40866">MKLTADWLTTPGTMAVMDMLAAGGHGAWFVGGSVRNALIGAPVLDIDITTDARPDRVMDLAAQRGIKAVPTGIDHGTVTLVADHRPYEVTTLRRDVETHGRHATIAYTDRLEDDAARRDFTMNALYARADGTILDPNGTGLADLTARRLRFIGDPAERIAEDYLRILRFFRFHAWYADPAGGFDAEGLAACAALADRLERLSRERVGAEMLKLLAAPDPAPAVATMAQLGVLARLLPGSEARLLPLLVAFEGDLPPDPIRRLAALGGTDVAATLRLSRADRDRLATLRAGLASADPPGALGFAHGAATARDILLLRAALFETVPDLAALAEVETGAAAVFPVRPADLMPGLQGPDLGAALKTLQARWIASDFTLTRAELLASLR</sequence>
<dbReference type="Gene3D" id="3.30.460.10">
    <property type="entry name" value="Beta Polymerase, domain 2"/>
    <property type="match status" value="1"/>
</dbReference>
<dbReference type="InterPro" id="IPR050264">
    <property type="entry name" value="Bact_CCA-adding_enz_type3_sf"/>
</dbReference>
<dbReference type="GO" id="GO:0000166">
    <property type="term" value="F:nucleotide binding"/>
    <property type="evidence" value="ECO:0007669"/>
    <property type="project" value="UniProtKB-KW"/>
</dbReference>
<dbReference type="RefSeq" id="WP_338273265.1">
    <property type="nucleotide sequence ID" value="NZ_AP027266.1"/>
</dbReference>
<dbReference type="GO" id="GO:0016779">
    <property type="term" value="F:nucleotidyltransferase activity"/>
    <property type="evidence" value="ECO:0007669"/>
    <property type="project" value="UniProtKB-KW"/>
</dbReference>
<reference evidence="11 12" key="1">
    <citation type="submission" date="2023-01" db="EMBL/GenBank/DDBJ databases">
        <title>Complete genome sequence of Roseicyclus marinus strain Dej080120_10.</title>
        <authorList>
            <person name="Ueki S."/>
            <person name="Maruyama F."/>
        </authorList>
    </citation>
    <scope>NUCLEOTIDE SEQUENCE [LARGE SCALE GENOMIC DNA]</scope>
    <source>
        <strain evidence="11 12">Dej080120_10</strain>
    </source>
</reference>
<proteinExistence type="inferred from homology"/>
<dbReference type="PANTHER" id="PTHR46173:SF1">
    <property type="entry name" value="CCA TRNA NUCLEOTIDYLTRANSFERASE 1, MITOCHONDRIAL"/>
    <property type="match status" value="1"/>
</dbReference>
<evidence type="ECO:0000256" key="5">
    <source>
        <dbReference type="ARBA" id="ARBA00022723"/>
    </source>
</evidence>
<keyword evidence="5" id="KW-0479">Metal-binding</keyword>
<dbReference type="Gene3D" id="1.10.3090.10">
    <property type="entry name" value="cca-adding enzyme, domain 2"/>
    <property type="match status" value="1"/>
</dbReference>
<keyword evidence="7" id="KW-0460">Magnesium</keyword>
<comment type="similarity">
    <text evidence="8">Belongs to the tRNA nucleotidyltransferase/poly(A) polymerase family.</text>
</comment>
<organism evidence="11 12">
    <name type="scientific">Roseicyclus marinus</name>
    <dbReference type="NCBI Taxonomy" id="2161673"/>
    <lineage>
        <taxon>Bacteria</taxon>
        <taxon>Pseudomonadati</taxon>
        <taxon>Pseudomonadota</taxon>
        <taxon>Alphaproteobacteria</taxon>
        <taxon>Rhodobacterales</taxon>
        <taxon>Roseobacteraceae</taxon>
        <taxon>Roseicyclus</taxon>
    </lineage>
</organism>
<gene>
    <name evidence="11" type="ORF">MACH21_33630</name>
</gene>
<dbReference type="EMBL" id="AP027266">
    <property type="protein sequence ID" value="BDW87186.1"/>
    <property type="molecule type" value="Genomic_DNA"/>
</dbReference>
<dbReference type="InterPro" id="IPR002646">
    <property type="entry name" value="PolA_pol_head_dom"/>
</dbReference>
<evidence type="ECO:0000313" key="11">
    <source>
        <dbReference type="EMBL" id="BDW87186.1"/>
    </source>
</evidence>
<comment type="cofactor">
    <cofactor evidence="1">
        <name>Mg(2+)</name>
        <dbReference type="ChEBI" id="CHEBI:18420"/>
    </cofactor>
</comment>
<accession>A0AA48HMV6</accession>
<keyword evidence="3" id="KW-0819">tRNA processing</keyword>
<feature type="domain" description="tRNA nucleotidyltransferase/poly(A) polymerase RNA and SrmB- binding" evidence="10">
    <location>
        <begin position="186"/>
        <end position="240"/>
    </location>
</feature>
<dbReference type="CDD" id="cd05398">
    <property type="entry name" value="NT_ClassII-CCAase"/>
    <property type="match status" value="1"/>
</dbReference>
<name>A0AA48HMV6_9RHOB</name>
<dbReference type="GO" id="GO:0046872">
    <property type="term" value="F:metal ion binding"/>
    <property type="evidence" value="ECO:0007669"/>
    <property type="project" value="UniProtKB-KW"/>
</dbReference>
<evidence type="ECO:0000256" key="7">
    <source>
        <dbReference type="ARBA" id="ARBA00022842"/>
    </source>
</evidence>
<dbReference type="Pfam" id="PF12627">
    <property type="entry name" value="PolyA_pol_RNAbd"/>
    <property type="match status" value="1"/>
</dbReference>
<evidence type="ECO:0000256" key="4">
    <source>
        <dbReference type="ARBA" id="ARBA00022695"/>
    </source>
</evidence>
<dbReference type="Proteomes" id="UP001337723">
    <property type="component" value="Chromosome"/>
</dbReference>
<dbReference type="SUPFAM" id="SSF81891">
    <property type="entry name" value="Poly A polymerase C-terminal region-like"/>
    <property type="match status" value="1"/>
</dbReference>
<evidence type="ECO:0000259" key="9">
    <source>
        <dbReference type="Pfam" id="PF01743"/>
    </source>
</evidence>
<keyword evidence="8" id="KW-0694">RNA-binding</keyword>
<dbReference type="GO" id="GO:0008033">
    <property type="term" value="P:tRNA processing"/>
    <property type="evidence" value="ECO:0007669"/>
    <property type="project" value="UniProtKB-KW"/>
</dbReference>
<evidence type="ECO:0000259" key="10">
    <source>
        <dbReference type="Pfam" id="PF12627"/>
    </source>
</evidence>
<keyword evidence="2 8" id="KW-0808">Transferase</keyword>
<feature type="domain" description="Poly A polymerase head" evidence="9">
    <location>
        <begin position="27"/>
        <end position="150"/>
    </location>
</feature>
<evidence type="ECO:0000313" key="12">
    <source>
        <dbReference type="Proteomes" id="UP001337723"/>
    </source>
</evidence>
<dbReference type="GO" id="GO:0000049">
    <property type="term" value="F:tRNA binding"/>
    <property type="evidence" value="ECO:0007669"/>
    <property type="project" value="TreeGrafter"/>
</dbReference>
<keyword evidence="6" id="KW-0547">Nucleotide-binding</keyword>
<dbReference type="AlphaFoldDB" id="A0AA48HMV6"/>
<dbReference type="InterPro" id="IPR032828">
    <property type="entry name" value="PolyA_RNA-bd"/>
</dbReference>
<dbReference type="PANTHER" id="PTHR46173">
    <property type="entry name" value="CCA TRNA NUCLEOTIDYLTRANSFERASE 1, MITOCHONDRIAL"/>
    <property type="match status" value="1"/>
</dbReference>
<protein>
    <submittedName>
        <fullName evidence="11">Poly(A) polymerase</fullName>
    </submittedName>
</protein>
<dbReference type="InterPro" id="IPR043519">
    <property type="entry name" value="NT_sf"/>
</dbReference>
<dbReference type="SUPFAM" id="SSF81301">
    <property type="entry name" value="Nucleotidyltransferase"/>
    <property type="match status" value="1"/>
</dbReference>
<keyword evidence="4" id="KW-0548">Nucleotidyltransferase</keyword>
<dbReference type="Pfam" id="PF01743">
    <property type="entry name" value="PolyA_pol"/>
    <property type="match status" value="1"/>
</dbReference>
<keyword evidence="12" id="KW-1185">Reference proteome</keyword>
<evidence type="ECO:0000256" key="8">
    <source>
        <dbReference type="RuleBase" id="RU003953"/>
    </source>
</evidence>
<evidence type="ECO:0000256" key="6">
    <source>
        <dbReference type="ARBA" id="ARBA00022741"/>
    </source>
</evidence>
<evidence type="ECO:0000256" key="2">
    <source>
        <dbReference type="ARBA" id="ARBA00022679"/>
    </source>
</evidence>
<evidence type="ECO:0000256" key="1">
    <source>
        <dbReference type="ARBA" id="ARBA00001946"/>
    </source>
</evidence>